<comment type="caution">
    <text evidence="8">The sequence shown here is derived from an EMBL/GenBank/DDBJ whole genome shotgun (WGS) entry which is preliminary data.</text>
</comment>
<feature type="chain" id="PRO_5043822422" description="MRH domain-containing protein" evidence="6">
    <location>
        <begin position="25"/>
        <end position="520"/>
    </location>
</feature>
<dbReference type="InterPro" id="IPR009011">
    <property type="entry name" value="Man6P_isomerase_rcpt-bd_dom_sf"/>
</dbReference>
<dbReference type="GO" id="GO:0030970">
    <property type="term" value="P:retrograde protein transport, ER to cytosol"/>
    <property type="evidence" value="ECO:0007669"/>
    <property type="project" value="TreeGrafter"/>
</dbReference>
<dbReference type="Proteomes" id="UP001465755">
    <property type="component" value="Unassembled WGS sequence"/>
</dbReference>
<evidence type="ECO:0000313" key="9">
    <source>
        <dbReference type="Proteomes" id="UP001465755"/>
    </source>
</evidence>
<feature type="region of interest" description="Disordered" evidence="5">
    <location>
        <begin position="319"/>
        <end position="353"/>
    </location>
</feature>
<dbReference type="AlphaFoldDB" id="A0AAW1PT38"/>
<reference evidence="8 9" key="1">
    <citation type="journal article" date="2024" name="Nat. Commun.">
        <title>Phylogenomics reveals the evolutionary origins of lichenization in chlorophyte algae.</title>
        <authorList>
            <person name="Puginier C."/>
            <person name="Libourel C."/>
            <person name="Otte J."/>
            <person name="Skaloud P."/>
            <person name="Haon M."/>
            <person name="Grisel S."/>
            <person name="Petersen M."/>
            <person name="Berrin J.G."/>
            <person name="Delaux P.M."/>
            <person name="Dal Grande F."/>
            <person name="Keller J."/>
        </authorList>
    </citation>
    <scope>NUCLEOTIDE SEQUENCE [LARGE SCALE GENOMIC DNA]</scope>
    <source>
        <strain evidence="8 9">SAG 2036</strain>
    </source>
</reference>
<dbReference type="Gene3D" id="2.70.130.10">
    <property type="entry name" value="Mannose-6-phosphate receptor binding domain"/>
    <property type="match status" value="1"/>
</dbReference>
<organism evidence="8 9">
    <name type="scientific">Symbiochloris irregularis</name>
    <dbReference type="NCBI Taxonomy" id="706552"/>
    <lineage>
        <taxon>Eukaryota</taxon>
        <taxon>Viridiplantae</taxon>
        <taxon>Chlorophyta</taxon>
        <taxon>core chlorophytes</taxon>
        <taxon>Trebouxiophyceae</taxon>
        <taxon>Trebouxiales</taxon>
        <taxon>Trebouxiaceae</taxon>
        <taxon>Symbiochloris</taxon>
    </lineage>
</organism>
<evidence type="ECO:0000256" key="1">
    <source>
        <dbReference type="ARBA" id="ARBA00004240"/>
    </source>
</evidence>
<dbReference type="PANTHER" id="PTHR15414">
    <property type="entry name" value="OS-9-RELATED"/>
    <property type="match status" value="1"/>
</dbReference>
<name>A0AAW1PT38_9CHLO</name>
<feature type="signal peptide" evidence="6">
    <location>
        <begin position="1"/>
        <end position="24"/>
    </location>
</feature>
<dbReference type="SUPFAM" id="SSF50911">
    <property type="entry name" value="Mannose 6-phosphate receptor domain"/>
    <property type="match status" value="1"/>
</dbReference>
<gene>
    <name evidence="8" type="ORF">WJX73_003286</name>
</gene>
<evidence type="ECO:0000256" key="2">
    <source>
        <dbReference type="ARBA" id="ARBA00022729"/>
    </source>
</evidence>
<proteinExistence type="predicted"/>
<keyword evidence="3" id="KW-0256">Endoplasmic reticulum</keyword>
<protein>
    <recommendedName>
        <fullName evidence="7">MRH domain-containing protein</fullName>
    </recommendedName>
</protein>
<dbReference type="InterPro" id="IPR044865">
    <property type="entry name" value="MRH_dom"/>
</dbReference>
<keyword evidence="2 6" id="KW-0732">Signal</keyword>
<evidence type="ECO:0000256" key="5">
    <source>
        <dbReference type="SAM" id="MobiDB-lite"/>
    </source>
</evidence>
<dbReference type="GO" id="GO:0005788">
    <property type="term" value="C:endoplasmic reticulum lumen"/>
    <property type="evidence" value="ECO:0007669"/>
    <property type="project" value="TreeGrafter"/>
</dbReference>
<dbReference type="Pfam" id="PF07915">
    <property type="entry name" value="PRKCSH"/>
    <property type="match status" value="1"/>
</dbReference>
<dbReference type="InterPro" id="IPR045149">
    <property type="entry name" value="OS-9-like"/>
</dbReference>
<evidence type="ECO:0000256" key="6">
    <source>
        <dbReference type="SAM" id="SignalP"/>
    </source>
</evidence>
<dbReference type="PANTHER" id="PTHR15414:SF0">
    <property type="entry name" value="ENDOPLASMIC RETICULUM LECTIN 1"/>
    <property type="match status" value="1"/>
</dbReference>
<comment type="subcellular location">
    <subcellularLocation>
        <location evidence="1">Endoplasmic reticulum</location>
    </subcellularLocation>
</comment>
<evidence type="ECO:0000313" key="8">
    <source>
        <dbReference type="EMBL" id="KAK9811107.1"/>
    </source>
</evidence>
<evidence type="ECO:0000256" key="3">
    <source>
        <dbReference type="ARBA" id="ARBA00022824"/>
    </source>
</evidence>
<dbReference type="GO" id="GO:0030968">
    <property type="term" value="P:endoplasmic reticulum unfolded protein response"/>
    <property type="evidence" value="ECO:0007669"/>
    <property type="project" value="InterPro"/>
</dbReference>
<accession>A0AAW1PT38</accession>
<sequence>MVRAEQPALAILLGLAFCCQPTVAAYDESVWTRQWQSFQLRFPAHLVLPSEPGRTGFALSSLSGPYDPELYGVPADDESGREGPFTRAERGAAIGAVQCQACAHLVARLWQLGCDWVHRESGLPDFRSTKRQLRFAQHTQVPQTLLKEVYVASNRAGADKKDQPPRFHLLPRSEKTGIQEYEEDIVREACKAVVEGNNSEKGSLLSALRAALKAYLNEWLSVVEELERPFDSKALAGCSDLEPRCLEWAAGGECQINPKYMMGDGSADKGHCHLSCATCQPVFPPGLPEHLSKRLKEASDSGLAALKRSACQTRPFCSAQPPAGAHPQGATSPPQTLALSAPPPAASRSSALRRQTAPASITWSEQVKLVKALGPALQKNCVLQEQGYWTYEVCVLERIRQLHLERGATVVLKLGQYDAAATEDLVNSEPDLRPMQQDPSVGFHRPYIRQVYTNGDVCEETGKPRHTVLVIACPLQGRQPLFISETSPCAYFVILYHAALCDPWTETIDSKAELAFQDEL</sequence>
<feature type="domain" description="MRH" evidence="7">
    <location>
        <begin position="379"/>
        <end position="503"/>
    </location>
</feature>
<evidence type="ECO:0000259" key="7">
    <source>
        <dbReference type="PROSITE" id="PS51914"/>
    </source>
</evidence>
<keyword evidence="4" id="KW-1015">Disulfide bond</keyword>
<dbReference type="EMBL" id="JALJOQ010000011">
    <property type="protein sequence ID" value="KAK9811107.1"/>
    <property type="molecule type" value="Genomic_DNA"/>
</dbReference>
<dbReference type="InterPro" id="IPR012913">
    <property type="entry name" value="OS9-like_dom"/>
</dbReference>
<dbReference type="PROSITE" id="PS51914">
    <property type="entry name" value="MRH"/>
    <property type="match status" value="1"/>
</dbReference>
<keyword evidence="9" id="KW-1185">Reference proteome</keyword>
<evidence type="ECO:0000256" key="4">
    <source>
        <dbReference type="ARBA" id="ARBA00023157"/>
    </source>
</evidence>